<dbReference type="Pfam" id="PF22657">
    <property type="entry name" value="SSB_1"/>
    <property type="match status" value="1"/>
</dbReference>
<gene>
    <name evidence="4" type="primary">priB</name>
    <name evidence="4" type="ORF">KBTEX_01738</name>
</gene>
<dbReference type="PIRSF" id="PIRSF003135">
    <property type="entry name" value="Primosomal_n"/>
    <property type="match status" value="1"/>
</dbReference>
<dbReference type="GO" id="GO:0006269">
    <property type="term" value="P:DNA replication, synthesis of primer"/>
    <property type="evidence" value="ECO:0007669"/>
    <property type="project" value="UniProtKB-KW"/>
</dbReference>
<dbReference type="InterPro" id="IPR012340">
    <property type="entry name" value="NA-bd_OB-fold"/>
</dbReference>
<keyword evidence="3" id="KW-0238">DNA-binding</keyword>
<dbReference type="HAMAP" id="MF_00720">
    <property type="entry name" value="PriB"/>
    <property type="match status" value="1"/>
</dbReference>
<sequence>MADNRVCITGRLVDAVQLRYSPAGVPIARLLIEHESRQVEAGVERPIRFRVGVRAAGAVLAPEAGDWPPGTAVTVEGFLARARQRDGDSRLIISAERISIAAGDANHRE</sequence>
<name>A0A5B8RFE5_9ZZZZ</name>
<accession>A0A5B8RFE5</accession>
<dbReference type="InterPro" id="IPR023646">
    <property type="entry name" value="Prisomal_replication_PriB"/>
</dbReference>
<evidence type="ECO:0000256" key="2">
    <source>
        <dbReference type="ARBA" id="ARBA00022705"/>
    </source>
</evidence>
<dbReference type="NCBIfam" id="TIGR04418">
    <property type="entry name" value="PriB_gamma"/>
    <property type="match status" value="1"/>
</dbReference>
<organism evidence="4">
    <name type="scientific">uncultured organism</name>
    <dbReference type="NCBI Taxonomy" id="155900"/>
    <lineage>
        <taxon>unclassified sequences</taxon>
        <taxon>environmental samples</taxon>
    </lineage>
</organism>
<dbReference type="InterPro" id="IPR000424">
    <property type="entry name" value="Primosome_PriB/ssb"/>
</dbReference>
<evidence type="ECO:0000256" key="1">
    <source>
        <dbReference type="ARBA" id="ARBA00022515"/>
    </source>
</evidence>
<reference evidence="4" key="1">
    <citation type="submission" date="2019-06" db="EMBL/GenBank/DDBJ databases">
        <authorList>
            <person name="Murdoch R.W."/>
            <person name="Fathepure B."/>
        </authorList>
    </citation>
    <scope>NUCLEOTIDE SEQUENCE</scope>
</reference>
<evidence type="ECO:0000256" key="3">
    <source>
        <dbReference type="ARBA" id="ARBA00023125"/>
    </source>
</evidence>
<dbReference type="Gene3D" id="2.40.50.140">
    <property type="entry name" value="Nucleic acid-binding proteins"/>
    <property type="match status" value="1"/>
</dbReference>
<evidence type="ECO:0000313" key="4">
    <source>
        <dbReference type="EMBL" id="QEA05417.1"/>
    </source>
</evidence>
<proteinExistence type="inferred from homology"/>
<dbReference type="EMBL" id="MN079101">
    <property type="protein sequence ID" value="QEA05417.1"/>
    <property type="molecule type" value="Genomic_DNA"/>
</dbReference>
<dbReference type="GO" id="GO:0003697">
    <property type="term" value="F:single-stranded DNA binding"/>
    <property type="evidence" value="ECO:0007669"/>
    <property type="project" value="InterPro"/>
</dbReference>
<dbReference type="PROSITE" id="PS50935">
    <property type="entry name" value="SSB"/>
    <property type="match status" value="1"/>
</dbReference>
<dbReference type="SUPFAM" id="SSF50249">
    <property type="entry name" value="Nucleic acid-binding proteins"/>
    <property type="match status" value="1"/>
</dbReference>
<keyword evidence="2" id="KW-0235">DNA replication</keyword>
<protein>
    <submittedName>
        <fullName evidence="4">Primosomal replication protein N</fullName>
    </submittedName>
</protein>
<dbReference type="AlphaFoldDB" id="A0A5B8RFE5"/>
<keyword evidence="1" id="KW-0639">Primosome</keyword>